<evidence type="ECO:0008006" key="4">
    <source>
        <dbReference type="Google" id="ProtNLM"/>
    </source>
</evidence>
<organism evidence="2 3">
    <name type="scientific">Streptomyces polychromogenes</name>
    <dbReference type="NCBI Taxonomy" id="67342"/>
    <lineage>
        <taxon>Bacteria</taxon>
        <taxon>Bacillati</taxon>
        <taxon>Actinomycetota</taxon>
        <taxon>Actinomycetes</taxon>
        <taxon>Kitasatosporales</taxon>
        <taxon>Streptomycetaceae</taxon>
        <taxon>Streptomyces</taxon>
    </lineage>
</organism>
<evidence type="ECO:0000313" key="3">
    <source>
        <dbReference type="Proteomes" id="UP001501867"/>
    </source>
</evidence>
<name>A0ABN0VHL9_9ACTN</name>
<sequence>MYRRAAAALATVATAGALALGVAGTAEATPGPGWYARSQHTSYADCQATGKAGYQVWGPIFFCEPLSSTRQDVIVLWVRY</sequence>
<feature type="signal peptide" evidence="1">
    <location>
        <begin position="1"/>
        <end position="28"/>
    </location>
</feature>
<evidence type="ECO:0000256" key="1">
    <source>
        <dbReference type="SAM" id="SignalP"/>
    </source>
</evidence>
<reference evidence="2 3" key="1">
    <citation type="journal article" date="2019" name="Int. J. Syst. Evol. Microbiol.">
        <title>The Global Catalogue of Microorganisms (GCM) 10K type strain sequencing project: providing services to taxonomists for standard genome sequencing and annotation.</title>
        <authorList>
            <consortium name="The Broad Institute Genomics Platform"/>
            <consortium name="The Broad Institute Genome Sequencing Center for Infectious Disease"/>
            <person name="Wu L."/>
            <person name="Ma J."/>
        </authorList>
    </citation>
    <scope>NUCLEOTIDE SEQUENCE [LARGE SCALE GENOMIC DNA]</scope>
    <source>
        <strain evidence="2 3">JCM 4505</strain>
    </source>
</reference>
<evidence type="ECO:0000313" key="2">
    <source>
        <dbReference type="EMBL" id="GAA0300930.1"/>
    </source>
</evidence>
<proteinExistence type="predicted"/>
<keyword evidence="1" id="KW-0732">Signal</keyword>
<dbReference type="Proteomes" id="UP001501867">
    <property type="component" value="Unassembled WGS sequence"/>
</dbReference>
<dbReference type="RefSeq" id="WP_344162252.1">
    <property type="nucleotide sequence ID" value="NZ_BAAABV010000021.1"/>
</dbReference>
<accession>A0ABN0VHL9</accession>
<protein>
    <recommendedName>
        <fullName evidence="4">Secreted protein</fullName>
    </recommendedName>
</protein>
<dbReference type="EMBL" id="BAAABV010000021">
    <property type="protein sequence ID" value="GAA0300930.1"/>
    <property type="molecule type" value="Genomic_DNA"/>
</dbReference>
<gene>
    <name evidence="2" type="ORF">GCM10010302_44390</name>
</gene>
<keyword evidence="3" id="KW-1185">Reference proteome</keyword>
<comment type="caution">
    <text evidence="2">The sequence shown here is derived from an EMBL/GenBank/DDBJ whole genome shotgun (WGS) entry which is preliminary data.</text>
</comment>
<feature type="chain" id="PRO_5045273443" description="Secreted protein" evidence="1">
    <location>
        <begin position="29"/>
        <end position="80"/>
    </location>
</feature>